<evidence type="ECO:0000313" key="14">
    <source>
        <dbReference type="EMBL" id="KAK2839138.1"/>
    </source>
</evidence>
<evidence type="ECO:0000313" key="15">
    <source>
        <dbReference type="Proteomes" id="UP001187315"/>
    </source>
</evidence>
<evidence type="ECO:0000256" key="1">
    <source>
        <dbReference type="ARBA" id="ARBA00004162"/>
    </source>
</evidence>
<dbReference type="PANTHER" id="PTHR11219:SF63">
    <property type="entry name" value="TENEURIN-3 ISOFORM X1"/>
    <property type="match status" value="1"/>
</dbReference>
<feature type="domain" description="Teneurin N-terminal" evidence="13">
    <location>
        <begin position="189"/>
        <end position="271"/>
    </location>
</feature>
<dbReference type="PROSITE" id="PS00022">
    <property type="entry name" value="EGF_1"/>
    <property type="match status" value="3"/>
</dbReference>
<dbReference type="InterPro" id="IPR056823">
    <property type="entry name" value="TEN-like_YD-shell"/>
</dbReference>
<dbReference type="InterPro" id="IPR000742">
    <property type="entry name" value="EGF"/>
</dbReference>
<dbReference type="NCBIfam" id="TIGR03696">
    <property type="entry name" value="Rhs_assc_core"/>
    <property type="match status" value="1"/>
</dbReference>
<dbReference type="FunFam" id="2.10.25.10:FF:000013">
    <property type="entry name" value="Teneurin transmembrane protein 4"/>
    <property type="match status" value="1"/>
</dbReference>
<evidence type="ECO:0000256" key="3">
    <source>
        <dbReference type="ARBA" id="ARBA00009385"/>
    </source>
</evidence>
<name>A0AA88MJY7_TACVA</name>
<dbReference type="FunFam" id="2.120.10.30:FF:000006">
    <property type="entry name" value="Teneurin transmembrane protein 4"/>
    <property type="match status" value="1"/>
</dbReference>
<dbReference type="GO" id="GO:0005886">
    <property type="term" value="C:plasma membrane"/>
    <property type="evidence" value="ECO:0007669"/>
    <property type="project" value="UniProtKB-SubCell"/>
</dbReference>
<evidence type="ECO:0000256" key="11">
    <source>
        <dbReference type="SAM" id="MobiDB-lite"/>
    </source>
</evidence>
<keyword evidence="4" id="KW-0472">Membrane</keyword>
<dbReference type="CDD" id="cd00054">
    <property type="entry name" value="EGF_CA"/>
    <property type="match status" value="2"/>
</dbReference>
<dbReference type="InterPro" id="IPR051216">
    <property type="entry name" value="Teneurin"/>
</dbReference>
<dbReference type="Pfam" id="PF06484">
    <property type="entry name" value="Ten_N"/>
    <property type="match status" value="2"/>
</dbReference>
<comment type="subcellular location">
    <subcellularLocation>
        <location evidence="1">Cell membrane</location>
        <topology evidence="1">Single-pass membrane protein</topology>
    </subcellularLocation>
    <subcellularLocation>
        <location evidence="2">Cell projection</location>
    </subcellularLocation>
</comment>
<dbReference type="Gene3D" id="2.10.25.10">
    <property type="entry name" value="Laminin"/>
    <property type="match status" value="5"/>
</dbReference>
<dbReference type="InterPro" id="IPR022385">
    <property type="entry name" value="Rhs_assc_core"/>
</dbReference>
<dbReference type="Pfam" id="PF25024">
    <property type="entry name" value="EGF_TEN"/>
    <property type="match status" value="1"/>
</dbReference>
<evidence type="ECO:0008006" key="16">
    <source>
        <dbReference type="Google" id="ProtNLM"/>
    </source>
</evidence>
<dbReference type="PROSITE" id="PS50026">
    <property type="entry name" value="EGF_3"/>
    <property type="match status" value="1"/>
</dbReference>
<comment type="caution">
    <text evidence="14">The sequence shown here is derived from an EMBL/GenBank/DDBJ whole genome shotgun (WGS) entry which is preliminary data.</text>
</comment>
<evidence type="ECO:0000256" key="4">
    <source>
        <dbReference type="ARBA" id="ARBA00022475"/>
    </source>
</evidence>
<reference evidence="14" key="1">
    <citation type="submission" date="2023-08" db="EMBL/GenBank/DDBJ databases">
        <title>Pelteobagrus vachellii genome.</title>
        <authorList>
            <person name="Liu H."/>
        </authorList>
    </citation>
    <scope>NUCLEOTIDE SEQUENCE</scope>
    <source>
        <strain evidence="14">PRFRI_2022a</strain>
        <tissue evidence="14">Muscle</tissue>
    </source>
</reference>
<dbReference type="NCBIfam" id="TIGR01643">
    <property type="entry name" value="YD_repeat_2x"/>
    <property type="match status" value="2"/>
</dbReference>
<dbReference type="InterPro" id="IPR057629">
    <property type="entry name" value="Teneurin1-4_GBD"/>
</dbReference>
<dbReference type="GO" id="GO:0050839">
    <property type="term" value="F:cell adhesion molecule binding"/>
    <property type="evidence" value="ECO:0007669"/>
    <property type="project" value="TreeGrafter"/>
</dbReference>
<dbReference type="InterPro" id="IPR011042">
    <property type="entry name" value="6-blade_b-propeller_TolB-like"/>
</dbReference>
<feature type="domain" description="EGF-like" evidence="12">
    <location>
        <begin position="470"/>
        <end position="502"/>
    </location>
</feature>
<dbReference type="GO" id="GO:0046982">
    <property type="term" value="F:protein heterodimerization activity"/>
    <property type="evidence" value="ECO:0007669"/>
    <property type="project" value="TreeGrafter"/>
</dbReference>
<dbReference type="PROSITE" id="PS51361">
    <property type="entry name" value="TENEURIN_N"/>
    <property type="match status" value="1"/>
</dbReference>
<organism evidence="14 15">
    <name type="scientific">Tachysurus vachellii</name>
    <name type="common">Darkbarbel catfish</name>
    <name type="synonym">Pelteobagrus vachellii</name>
    <dbReference type="NCBI Taxonomy" id="175792"/>
    <lineage>
        <taxon>Eukaryota</taxon>
        <taxon>Metazoa</taxon>
        <taxon>Chordata</taxon>
        <taxon>Craniata</taxon>
        <taxon>Vertebrata</taxon>
        <taxon>Euteleostomi</taxon>
        <taxon>Actinopterygii</taxon>
        <taxon>Neopterygii</taxon>
        <taxon>Teleostei</taxon>
        <taxon>Ostariophysi</taxon>
        <taxon>Siluriformes</taxon>
        <taxon>Bagridae</taxon>
        <taxon>Tachysurus</taxon>
    </lineage>
</organism>
<dbReference type="GO" id="GO:0007157">
    <property type="term" value="P:heterophilic cell-cell adhesion via plasma membrane cell adhesion molecules"/>
    <property type="evidence" value="ECO:0007669"/>
    <property type="project" value="TreeGrafter"/>
</dbReference>
<dbReference type="Pfam" id="PF25021">
    <property type="entry name" value="TEN_NHL"/>
    <property type="match status" value="1"/>
</dbReference>
<dbReference type="Gene3D" id="2.180.10.10">
    <property type="entry name" value="RHS repeat-associated core"/>
    <property type="match status" value="2"/>
</dbReference>
<evidence type="ECO:0000256" key="10">
    <source>
        <dbReference type="PROSITE-ProRule" id="PRU00076"/>
    </source>
</evidence>
<protein>
    <recommendedName>
        <fullName evidence="16">Teneurin-3-like</fullName>
    </recommendedName>
</protein>
<dbReference type="GO" id="GO:0007165">
    <property type="term" value="P:signal transduction"/>
    <property type="evidence" value="ECO:0007669"/>
    <property type="project" value="InterPro"/>
</dbReference>
<comment type="similarity">
    <text evidence="3">Belongs to the tenascin family. Teneurin subfamily.</text>
</comment>
<dbReference type="InterPro" id="IPR011044">
    <property type="entry name" value="Quino_amine_DH_bsu"/>
</dbReference>
<feature type="compositionally biased region" description="Low complexity" evidence="11">
    <location>
        <begin position="131"/>
        <end position="141"/>
    </location>
</feature>
<proteinExistence type="inferred from homology"/>
<feature type="compositionally biased region" description="Basic and acidic residues" evidence="11">
    <location>
        <begin position="32"/>
        <end position="41"/>
    </location>
</feature>
<dbReference type="FunFam" id="2.180.10.10:FF:000001">
    <property type="entry name" value="Teneurin transmembrane protein 4"/>
    <property type="match status" value="1"/>
</dbReference>
<evidence type="ECO:0000256" key="5">
    <source>
        <dbReference type="ARBA" id="ARBA00022536"/>
    </source>
</evidence>
<dbReference type="InterPro" id="IPR028916">
    <property type="entry name" value="Tox-GHH_dom"/>
</dbReference>
<dbReference type="SMART" id="SM00181">
    <property type="entry name" value="EGF"/>
    <property type="match status" value="5"/>
</dbReference>
<dbReference type="PROSITE" id="PS01186">
    <property type="entry name" value="EGF_2"/>
    <property type="match status" value="2"/>
</dbReference>
<dbReference type="SUPFAM" id="SSF101898">
    <property type="entry name" value="NHL repeat"/>
    <property type="match status" value="1"/>
</dbReference>
<comment type="caution">
    <text evidence="10">Lacks conserved residue(s) required for the propagation of feature annotation.</text>
</comment>
<feature type="region of interest" description="Disordered" evidence="11">
    <location>
        <begin position="1"/>
        <end position="43"/>
    </location>
</feature>
<dbReference type="Pfam" id="PF23093">
    <property type="entry name" value="GBD_Tenm3"/>
    <property type="match status" value="1"/>
</dbReference>
<keyword evidence="9" id="KW-0966">Cell projection</keyword>
<dbReference type="InterPro" id="IPR009471">
    <property type="entry name" value="Ten_N"/>
</dbReference>
<dbReference type="Pfam" id="PF25023">
    <property type="entry name" value="TEN_YD-shell"/>
    <property type="match status" value="1"/>
</dbReference>
<dbReference type="Pfam" id="PF23538">
    <property type="entry name" value="Teneurin_ABD"/>
    <property type="match status" value="1"/>
</dbReference>
<accession>A0AA88MJY7</accession>
<dbReference type="SUPFAM" id="SSF50969">
    <property type="entry name" value="YVTN repeat-like/Quinoprotein amine dehydrogenase"/>
    <property type="match status" value="1"/>
</dbReference>
<dbReference type="PANTHER" id="PTHR11219">
    <property type="entry name" value="TENEURIN AND N-ACETYLGLUCOSAMINE-1-PHOSPHODIESTER ALPHA-N-ACETYLGLUCOSAMINIDASE"/>
    <property type="match status" value="1"/>
</dbReference>
<dbReference type="Gene3D" id="2.120.10.30">
    <property type="entry name" value="TolB, C-terminal domain"/>
    <property type="match status" value="2"/>
</dbReference>
<keyword evidence="5 10" id="KW-0245">EGF-like domain</keyword>
<dbReference type="GO" id="GO:0042803">
    <property type="term" value="F:protein homodimerization activity"/>
    <property type="evidence" value="ECO:0007669"/>
    <property type="project" value="TreeGrafter"/>
</dbReference>
<dbReference type="FunFam" id="2.120.10.30:FF:000005">
    <property type="entry name" value="Teneurin transmembrane protein 4"/>
    <property type="match status" value="1"/>
</dbReference>
<keyword evidence="15" id="KW-1185">Reference proteome</keyword>
<dbReference type="GO" id="GO:0048666">
    <property type="term" value="P:neuron development"/>
    <property type="evidence" value="ECO:0007669"/>
    <property type="project" value="TreeGrafter"/>
</dbReference>
<evidence type="ECO:0000256" key="6">
    <source>
        <dbReference type="ARBA" id="ARBA00022737"/>
    </source>
</evidence>
<dbReference type="InterPro" id="IPR056822">
    <property type="entry name" value="TEN_NHL"/>
</dbReference>
<dbReference type="Pfam" id="PF15636">
    <property type="entry name" value="Tox-GHH"/>
    <property type="match status" value="1"/>
</dbReference>
<keyword evidence="7 10" id="KW-1015">Disulfide bond</keyword>
<gene>
    <name evidence="14" type="ORF">Q7C36_013952</name>
</gene>
<dbReference type="SUPFAM" id="SSF69322">
    <property type="entry name" value="Tricorn protease domain 2"/>
    <property type="match status" value="1"/>
</dbReference>
<feature type="disulfide bond" evidence="10">
    <location>
        <begin position="492"/>
        <end position="501"/>
    </location>
</feature>
<dbReference type="SUPFAM" id="SSF57196">
    <property type="entry name" value="EGF/Laminin"/>
    <property type="match status" value="2"/>
</dbReference>
<sequence>MEVNERRLHSSLRERVERGRGGVREEEEEDGGMERHGRKVDSSSNTLKAFENHHVVDISSGEMLNKHTAAQSLSLHQLGICAAAPRRGLSFCAETGLDHRIQNMGGVAISPDCAIHLWDRGVKAHGRESRLSSQSNSTLSLTDMENDGKVEHDGELLSNQQVPPPTAPHQHKQHLSFNPALTNQKAEFQSASECVQLQENWVLGTSMGLQSRHFLLKTGTGSASLFTTPTPGFTMATGAVYCPPARPFLRNKLSRGAFQFNKSPKHCSWKCTALSAVGVATMLSIMLSYCIGRADLGQDSGQMQVGQQYDFVELLDGSRLISRDVEVRDGMESPVSIHCAGFIQYLHVGVWHLAFYNDGQNLEPVSYNTTVLDSLTECPHNCYGNGECVSGSCRCFPGFLGPHCSQAACPVLCSGNGDYSRGRCHCYSGWKGTECDVPMAQCVDAQCSGHGVCVSGVCVCNRGYKGDNCDVVECLDPSCSDHGSCLQGRCHCFPDWTGSRCESQVSLCPEHCSTGGHFENKACECEPNWTGPNCSTELCAADCGSHGVCVGGVCRCTDGWSGVRCEQEECKLHCGEHGVCREVSVGFEYESCPGLVLWERRTSTLQGFEPDASNMGGWTLDKHHILDLQNGILYKGNGENVFLSQLPPVISTIMGNGRRRSISCPSCNAPAGGNKLLAPVALAWGKDGSLYVGDFNYIRRIDPSGNVTSIMELSNNPAHRYYLSSDPVRGQLYVSDTNSRRIYRPRVLTGEVDPQANVEVVAGSGDHCLPFDENHCGDGGPASEALLTGPKGIAVDKNGLIYFVDGTVIRRVDQSGVITTILGSNDLASARPLGCDAIMDIQQVSLEWPTDLAVSPVDNSLLVLDGSVVLRITEEGQVSVVAGRPLHCPLPVTEPTVTETQLATHSHLESPSAIAVSFTGVLHIAESDERKMSRIRSVAPNGEITHLAGSPSDCDCKTDVNCDCYLTGDGFAKDARLNAPSSLVVTPDGTLYVADLGNIRIRAIGTNKPQLDAHGLYEVASTAEQEVYMFDSNGTHQHTANLVTGDFKYNFSYSNDGDLTSITDSHGNTLRIRRDANRQPVRIVAPDNQVVWLNIGSNGALKSLGTQGRDLVMLTYHGNSGLLATKITSNGWTTFYDYDSEGKLTNVTFPTGVVISLLSDAGIVSTVEMKNSEREEEAGITANRSAHQTVLTLRQDQLKTSYVVGYDSSLWVLYTNGLSAHFQTEPHILCGASSPTVARRNITLPDDTGQNLVEWRFRKEQTRSKVTVFGRKLRVNGRNILSVDYDRTLRTERIYDDHRKFLLKIGYDAMGHPAVWMPSSKLLLVNVTRKSNGQLSAIQWGPVVEQIEHDEQGRIRTRVFPDGKMWSYTHLEKSMVLILASQRQFTFEYNSDGDLCAVVMPSVARYTMETIRSFTYYRNLYRLPESNASVAVDYSEDGRLLRLLRTGTGRRVIYRYRWNDKLAEVVYDSTRVSFTYDETLSVLKTVNLQSESFICTIRYRQLGPLVDRQIYRFSEDGMVSARFDYAYDGNLRVSSIQGVINETPLPIDLYQYDDISGKVEQFGKFGVLYYDINQIISTSVMTYTKHFDGHGRIREIQYELFRTLLFWIAVQYDEVGRVTSREMKIGPFANATKYSYEYDVDGQLQTVYLNKKPTWRYSYDLNGNIHLLSPAIGTRILPLRYDLRDRITRHGDLQYEQDEDGFLHQKGAEVYCYNSNGHLERVYSKSAGWSVQHRYDGLGRRVSTKSSLGQHLQFFYADLSHPSRITHVYNHSSADITSLYYDLQGHVFAMEISSGKEFYVACDNTGTPLAVFGSDGVLLKQIYYTAYGEVYSDSNPELQLVLGFHGGLYEPLTKLIYFGERDYDIISGRWTSPDITLWKTIGKNPAPFNLYAFRNNNPISKIQDVTEFLTDVNTWLVVFGFHLHNSIPGFPRPKSEMTRVSYELAKSEIWDNLPAIGVQQQVLRQAKAFLAFERMPQVQKVSRPWLWFAPGESLIGRGVMVALYRGSVITRALSIANEDCIKVANILSGALYLKDLHFTLDGRDTHYFVKVGAPEADLAALRLVTGRKQLENGVNVSVSQSTAAMGGRTRRFADVELQSGALTLHVRYGASLDEERARVLELARQRALTSAWAREAQCIRDGEAGTRLWTEAEKRQLLNGGRVQGYDGYYILSVEQYPELSDSMNNIQFLRQNEIGKR</sequence>
<dbReference type="Proteomes" id="UP001187315">
    <property type="component" value="Unassembled WGS sequence"/>
</dbReference>
<evidence type="ECO:0000259" key="13">
    <source>
        <dbReference type="PROSITE" id="PS51361"/>
    </source>
</evidence>
<evidence type="ECO:0000256" key="9">
    <source>
        <dbReference type="ARBA" id="ARBA00023273"/>
    </source>
</evidence>
<keyword evidence="8" id="KW-0325">Glycoprotein</keyword>
<dbReference type="GO" id="GO:0043005">
    <property type="term" value="C:neuron projection"/>
    <property type="evidence" value="ECO:0007669"/>
    <property type="project" value="TreeGrafter"/>
</dbReference>
<evidence type="ECO:0000256" key="2">
    <source>
        <dbReference type="ARBA" id="ARBA00004316"/>
    </source>
</evidence>
<evidence type="ECO:0000256" key="8">
    <source>
        <dbReference type="ARBA" id="ARBA00023180"/>
    </source>
</evidence>
<feature type="region of interest" description="Disordered" evidence="11">
    <location>
        <begin position="125"/>
        <end position="145"/>
    </location>
</feature>
<feature type="compositionally biased region" description="Basic and acidic residues" evidence="11">
    <location>
        <begin position="1"/>
        <end position="24"/>
    </location>
</feature>
<dbReference type="InterPro" id="IPR006530">
    <property type="entry name" value="YD"/>
</dbReference>
<evidence type="ECO:0000256" key="7">
    <source>
        <dbReference type="ARBA" id="ARBA00023157"/>
    </source>
</evidence>
<evidence type="ECO:0000259" key="12">
    <source>
        <dbReference type="PROSITE" id="PS50026"/>
    </source>
</evidence>
<keyword evidence="6" id="KW-0677">Repeat</keyword>
<keyword evidence="4" id="KW-1003">Cell membrane</keyword>
<dbReference type="EMBL" id="JAVHJS010000013">
    <property type="protein sequence ID" value="KAK2839138.1"/>
    <property type="molecule type" value="Genomic_DNA"/>
</dbReference>